<gene>
    <name evidence="8" type="primary">LOC115209659</name>
</gene>
<accession>A0A6P7S723</accession>
<dbReference type="InterPro" id="IPR055288">
    <property type="entry name" value="NALCN_aux_factor_1/2"/>
</dbReference>
<evidence type="ECO:0000256" key="4">
    <source>
        <dbReference type="ARBA" id="ARBA00023136"/>
    </source>
</evidence>
<keyword evidence="3" id="KW-1133">Transmembrane helix</keyword>
<dbReference type="PANTHER" id="PTHR15819:SF11">
    <property type="entry name" value="MID1, ISOFORM A"/>
    <property type="match status" value="1"/>
</dbReference>
<dbReference type="AlphaFoldDB" id="A0A6P7S723"/>
<evidence type="ECO:0000256" key="2">
    <source>
        <dbReference type="ARBA" id="ARBA00022692"/>
    </source>
</evidence>
<dbReference type="RefSeq" id="XP_029633987.1">
    <property type="nucleotide sequence ID" value="XM_029778127.2"/>
</dbReference>
<evidence type="ECO:0000256" key="1">
    <source>
        <dbReference type="ARBA" id="ARBA00004141"/>
    </source>
</evidence>
<protein>
    <submittedName>
        <fullName evidence="8">Transmembrane protein FAM155A-like</fullName>
    </submittedName>
</protein>
<sequence length="338" mass="38346">MILLFNHGEVSPLWDKTPLPTIILQRRWFRQCLATLLLCVVSGFVSGLTPADDNGPDYLTPFCTPNQCLLEGWNITKEICNLSATERRIKMRETRLKFCTLYTLDSVISDVVKSVQGDYEQCVSILDGIKNLDESVCKKNSFFLNIVNKFDCKEKYSVIWRCTHCVKAYREWLCAVSIPFYVDGVFVKPCNAFCSKVEETCPFFRPALKETHAGDPSFICKDPFIASHKNYIEVLRDGENKSDDDNNVSQDCYERCHLESQLAASQSTTGCDSIPSQNVTKCRELQLFGNHSAVMAGGSSHLLLTFKSSSSFWCNLVKYVHIFWLSQTLYQYLSAGLT</sequence>
<proteinExistence type="inferred from homology"/>
<dbReference type="KEGG" id="osn:115209659"/>
<dbReference type="Proteomes" id="UP000515154">
    <property type="component" value="Linkage group LG3"/>
</dbReference>
<name>A0A6P7S723_9MOLL</name>
<evidence type="ECO:0000313" key="7">
    <source>
        <dbReference type="Proteomes" id="UP000515154"/>
    </source>
</evidence>
<evidence type="ECO:0000313" key="8">
    <source>
        <dbReference type="RefSeq" id="XP_029633987.1"/>
    </source>
</evidence>
<keyword evidence="4" id="KW-0472">Membrane</keyword>
<reference evidence="8" key="1">
    <citation type="submission" date="2025-08" db="UniProtKB">
        <authorList>
            <consortium name="RefSeq"/>
        </authorList>
    </citation>
    <scope>IDENTIFICATION</scope>
</reference>
<evidence type="ECO:0000256" key="3">
    <source>
        <dbReference type="ARBA" id="ARBA00022989"/>
    </source>
</evidence>
<organism evidence="7 8">
    <name type="scientific">Octopus sinensis</name>
    <name type="common">East Asian common octopus</name>
    <dbReference type="NCBI Taxonomy" id="2607531"/>
    <lineage>
        <taxon>Eukaryota</taxon>
        <taxon>Metazoa</taxon>
        <taxon>Spiralia</taxon>
        <taxon>Lophotrochozoa</taxon>
        <taxon>Mollusca</taxon>
        <taxon>Cephalopoda</taxon>
        <taxon>Coleoidea</taxon>
        <taxon>Octopodiformes</taxon>
        <taxon>Octopoda</taxon>
        <taxon>Incirrata</taxon>
        <taxon>Octopodidae</taxon>
        <taxon>Octopus</taxon>
    </lineage>
</organism>
<dbReference type="GO" id="GO:0098703">
    <property type="term" value="P:calcium ion import across plasma membrane"/>
    <property type="evidence" value="ECO:0007669"/>
    <property type="project" value="InterPro"/>
</dbReference>
<comment type="similarity">
    <text evidence="6">Belongs to the NALF family.</text>
</comment>
<dbReference type="PANTHER" id="PTHR15819">
    <property type="entry name" value="TRANSMEMBRANE PROTEIN FAM155"/>
    <property type="match status" value="1"/>
</dbReference>
<dbReference type="Pfam" id="PF12929">
    <property type="entry name" value="Mid1"/>
    <property type="match status" value="1"/>
</dbReference>
<keyword evidence="2" id="KW-0812">Transmembrane</keyword>
<evidence type="ECO:0000256" key="5">
    <source>
        <dbReference type="ARBA" id="ARBA00023180"/>
    </source>
</evidence>
<dbReference type="InterPro" id="IPR024338">
    <property type="entry name" value="MID1/Yam8"/>
</dbReference>
<keyword evidence="5" id="KW-0325">Glycoprotein</keyword>
<keyword evidence="7" id="KW-1185">Reference proteome</keyword>
<comment type="subcellular location">
    <subcellularLocation>
        <location evidence="1">Membrane</location>
        <topology evidence="1">Multi-pass membrane protein</topology>
    </subcellularLocation>
</comment>
<dbReference type="GO" id="GO:0015275">
    <property type="term" value="F:stretch-activated, monoatomic cation-selective, calcium channel activity"/>
    <property type="evidence" value="ECO:0007669"/>
    <property type="project" value="TreeGrafter"/>
</dbReference>
<evidence type="ECO:0000256" key="6">
    <source>
        <dbReference type="ARBA" id="ARBA00029445"/>
    </source>
</evidence>
<dbReference type="GO" id="GO:0005886">
    <property type="term" value="C:plasma membrane"/>
    <property type="evidence" value="ECO:0007669"/>
    <property type="project" value="TreeGrafter"/>
</dbReference>